<dbReference type="AlphaFoldDB" id="A0A0D2GW07"/>
<dbReference type="GeneID" id="25296445"/>
<dbReference type="VEuPathDB" id="FungiDB:Z518_08374"/>
<evidence type="ECO:0000256" key="1">
    <source>
        <dbReference type="SAM" id="MobiDB-lite"/>
    </source>
</evidence>
<feature type="region of interest" description="Disordered" evidence="1">
    <location>
        <begin position="161"/>
        <end position="198"/>
    </location>
</feature>
<evidence type="ECO:0000313" key="2">
    <source>
        <dbReference type="EMBL" id="KIX02433.1"/>
    </source>
</evidence>
<gene>
    <name evidence="2" type="ORF">Z518_08374</name>
</gene>
<keyword evidence="3" id="KW-1185">Reference proteome</keyword>
<dbReference type="OrthoDB" id="5417695at2759"/>
<dbReference type="HOGENOM" id="CLU_048300_0_0_1"/>
<protein>
    <submittedName>
        <fullName evidence="2">Rhinocladiella mackenziei CBS 650.93 unplaced genomic scaffold supercont1.6, whole genome shotgun sequence</fullName>
    </submittedName>
</protein>
<dbReference type="EMBL" id="KN847480">
    <property type="protein sequence ID" value="KIX02433.1"/>
    <property type="molecule type" value="Genomic_DNA"/>
</dbReference>
<organism evidence="2 3">
    <name type="scientific">Rhinocladiella mackenziei CBS 650.93</name>
    <dbReference type="NCBI Taxonomy" id="1442369"/>
    <lineage>
        <taxon>Eukaryota</taxon>
        <taxon>Fungi</taxon>
        <taxon>Dikarya</taxon>
        <taxon>Ascomycota</taxon>
        <taxon>Pezizomycotina</taxon>
        <taxon>Eurotiomycetes</taxon>
        <taxon>Chaetothyriomycetidae</taxon>
        <taxon>Chaetothyriales</taxon>
        <taxon>Herpotrichiellaceae</taxon>
        <taxon>Rhinocladiella</taxon>
    </lineage>
</organism>
<sequence length="364" mass="41606">MASAESDLLPSYNTLFPEDAANTVINGRRRYTTITLREIYYPGGCPCHPKEKNHDKKGKQKQPTQPPPNQFSGSLNDTRGLFSLEFPQQQHIRRFEILKSTALGLVFPQNLKLEVIDVDLGIARTGHSTSLESGRPVFETGIMKWWKEKYMLPPAFEIFPSHPKRHQKDPLQSNEIIGLPPSPPPPHDSLAKFNSRPDQEAEKPYPLAQIKYPGWQGISRMSIDLTLYNITPAMHYDHNLHQLADRLDLDIRSRWVVTRIGWKREYMMYNPAGTRMYKWRRSANTLTLPGVEDGHPRAHGNLQLEESDGRIVAVYKQRRDFRVLGALSLFMDVVKAPMTVEAVVASCLAIVLYERLGWQNLLGQ</sequence>
<accession>A0A0D2GW07</accession>
<proteinExistence type="predicted"/>
<dbReference type="Proteomes" id="UP000053617">
    <property type="component" value="Unassembled WGS sequence"/>
</dbReference>
<dbReference type="RefSeq" id="XP_013269569.1">
    <property type="nucleotide sequence ID" value="XM_013414115.1"/>
</dbReference>
<feature type="region of interest" description="Disordered" evidence="1">
    <location>
        <begin position="47"/>
        <end position="74"/>
    </location>
</feature>
<name>A0A0D2GW07_9EURO</name>
<evidence type="ECO:0000313" key="3">
    <source>
        <dbReference type="Proteomes" id="UP000053617"/>
    </source>
</evidence>
<reference evidence="2 3" key="1">
    <citation type="submission" date="2015-01" db="EMBL/GenBank/DDBJ databases">
        <title>The Genome Sequence of Rhinocladiella mackenzie CBS 650.93.</title>
        <authorList>
            <consortium name="The Broad Institute Genomics Platform"/>
            <person name="Cuomo C."/>
            <person name="de Hoog S."/>
            <person name="Gorbushina A."/>
            <person name="Stielow B."/>
            <person name="Teixiera M."/>
            <person name="Abouelleil A."/>
            <person name="Chapman S.B."/>
            <person name="Priest M."/>
            <person name="Young S.K."/>
            <person name="Wortman J."/>
            <person name="Nusbaum C."/>
            <person name="Birren B."/>
        </authorList>
    </citation>
    <scope>NUCLEOTIDE SEQUENCE [LARGE SCALE GENOMIC DNA]</scope>
    <source>
        <strain evidence="2 3">CBS 650.93</strain>
    </source>
</reference>